<dbReference type="Pfam" id="PF01797">
    <property type="entry name" value="Y1_Tnp"/>
    <property type="match status" value="1"/>
</dbReference>
<accession>A0A1S2NAL5</accession>
<dbReference type="InterPro" id="IPR002686">
    <property type="entry name" value="Transposase_17"/>
</dbReference>
<organism evidence="2 3">
    <name type="scientific">Massilia timonae</name>
    <dbReference type="NCBI Taxonomy" id="47229"/>
    <lineage>
        <taxon>Bacteria</taxon>
        <taxon>Pseudomonadati</taxon>
        <taxon>Pseudomonadota</taxon>
        <taxon>Betaproteobacteria</taxon>
        <taxon>Burkholderiales</taxon>
        <taxon>Oxalobacteraceae</taxon>
        <taxon>Telluria group</taxon>
        <taxon>Massilia</taxon>
    </lineage>
</organism>
<dbReference type="GO" id="GO:0003677">
    <property type="term" value="F:DNA binding"/>
    <property type="evidence" value="ECO:0007669"/>
    <property type="project" value="InterPro"/>
</dbReference>
<dbReference type="GO" id="GO:0006313">
    <property type="term" value="P:DNA transposition"/>
    <property type="evidence" value="ECO:0007669"/>
    <property type="project" value="InterPro"/>
</dbReference>
<sequence length="314" mass="36755">MDTSSAVIKVPWKSERSQRWWLPIQYRYRMTRPLRVNFPGALYHVTSRGNRRASIFRDDADRRIWLDVLEKVCERYHCVIHSFCQMTNHYHLLIETVEGNLPSCMRQLNGHYSQYFNRRHRVVGHLFQGRYKAVLVQKDSYLLEVSRYIVLNPLRANTVAALKEWRWSSYHYFIGDDISPDWLERNWLLRQFGNTPTSAIAAYQDFVLAGLGQMSPLEATRHQILLGDENFILVHQQLQQSEELIETKRSERRAVALPLSDYQDRYPDRSEAMARAYASTAFTMSEIARVFGVSTKTVSRAIAGFERANKSKSL</sequence>
<dbReference type="PANTHER" id="PTHR34322:SF2">
    <property type="entry name" value="TRANSPOSASE IS200-LIKE DOMAIN-CONTAINING PROTEIN"/>
    <property type="match status" value="1"/>
</dbReference>
<dbReference type="SMART" id="SM01321">
    <property type="entry name" value="Y1_Tnp"/>
    <property type="match status" value="1"/>
</dbReference>
<dbReference type="EMBL" id="JRYB01000001">
    <property type="protein sequence ID" value="OIJ42085.1"/>
    <property type="molecule type" value="Genomic_DNA"/>
</dbReference>
<evidence type="ECO:0000259" key="1">
    <source>
        <dbReference type="SMART" id="SM01321"/>
    </source>
</evidence>
<gene>
    <name evidence="2" type="ORF">LO55_1193</name>
</gene>
<dbReference type="AlphaFoldDB" id="A0A1S2NAL5"/>
<dbReference type="Proteomes" id="UP000180246">
    <property type="component" value="Unassembled WGS sequence"/>
</dbReference>
<dbReference type="PANTHER" id="PTHR34322">
    <property type="entry name" value="TRANSPOSASE, Y1_TNP DOMAIN-CONTAINING"/>
    <property type="match status" value="1"/>
</dbReference>
<reference evidence="2 3" key="1">
    <citation type="submission" date="2014-10" db="EMBL/GenBank/DDBJ databases">
        <authorList>
            <person name="Seo M.-J."/>
            <person name="Seok Y.J."/>
            <person name="Cha I.-T."/>
        </authorList>
    </citation>
    <scope>NUCLEOTIDE SEQUENCE [LARGE SCALE GENOMIC DNA]</scope>
    <source>
        <strain evidence="2 3">NEU</strain>
    </source>
</reference>
<dbReference type="SUPFAM" id="SSF143422">
    <property type="entry name" value="Transposase IS200-like"/>
    <property type="match status" value="1"/>
</dbReference>
<proteinExistence type="predicted"/>
<comment type="caution">
    <text evidence="2">The sequence shown here is derived from an EMBL/GenBank/DDBJ whole genome shotgun (WGS) entry which is preliminary data.</text>
</comment>
<protein>
    <submittedName>
        <fullName evidence="2">Transposase IS200 like family protein</fullName>
    </submittedName>
</protein>
<name>A0A1S2NAL5_9BURK</name>
<evidence type="ECO:0000313" key="2">
    <source>
        <dbReference type="EMBL" id="OIJ42085.1"/>
    </source>
</evidence>
<dbReference type="GO" id="GO:0004803">
    <property type="term" value="F:transposase activity"/>
    <property type="evidence" value="ECO:0007669"/>
    <property type="project" value="InterPro"/>
</dbReference>
<dbReference type="Gene3D" id="3.30.70.1290">
    <property type="entry name" value="Transposase IS200-like"/>
    <property type="match status" value="1"/>
</dbReference>
<dbReference type="InterPro" id="IPR036515">
    <property type="entry name" value="Transposase_17_sf"/>
</dbReference>
<feature type="domain" description="Transposase IS200-like" evidence="1">
    <location>
        <begin position="38"/>
        <end position="152"/>
    </location>
</feature>
<evidence type="ECO:0000313" key="3">
    <source>
        <dbReference type="Proteomes" id="UP000180246"/>
    </source>
</evidence>